<evidence type="ECO:0000313" key="2">
    <source>
        <dbReference type="Proteomes" id="UP000549052"/>
    </source>
</evidence>
<comment type="caution">
    <text evidence="1">The sequence shown here is derived from an EMBL/GenBank/DDBJ whole genome shotgun (WGS) entry which is preliminary data.</text>
</comment>
<accession>A0A839EWK4</accession>
<evidence type="ECO:0000313" key="1">
    <source>
        <dbReference type="EMBL" id="MBA8881686.1"/>
    </source>
</evidence>
<dbReference type="Proteomes" id="UP000549052">
    <property type="component" value="Unassembled WGS sequence"/>
</dbReference>
<sequence>MKETVEGPSLFFFGSGLPWYAEAELGTGGLHGSRRQEWLAIP</sequence>
<gene>
    <name evidence="1" type="ORF">FHW16_005431</name>
</gene>
<dbReference type="AlphaFoldDB" id="A0A839EWK4"/>
<dbReference type="EMBL" id="JACGXN010000016">
    <property type="protein sequence ID" value="MBA8881686.1"/>
    <property type="molecule type" value="Genomic_DNA"/>
</dbReference>
<organism evidence="1 2">
    <name type="scientific">Phyllobacterium myrsinacearum</name>
    <dbReference type="NCBI Taxonomy" id="28101"/>
    <lineage>
        <taxon>Bacteria</taxon>
        <taxon>Pseudomonadati</taxon>
        <taxon>Pseudomonadota</taxon>
        <taxon>Alphaproteobacteria</taxon>
        <taxon>Hyphomicrobiales</taxon>
        <taxon>Phyllobacteriaceae</taxon>
        <taxon>Phyllobacterium</taxon>
    </lineage>
</organism>
<name>A0A839EWK4_9HYPH</name>
<proteinExistence type="predicted"/>
<protein>
    <submittedName>
        <fullName evidence="1">Uncharacterized protein</fullName>
    </submittedName>
</protein>
<reference evidence="1 2" key="1">
    <citation type="submission" date="2020-07" db="EMBL/GenBank/DDBJ databases">
        <title>Genomic Encyclopedia of Type Strains, Phase IV (KMG-V): Genome sequencing to study the core and pangenomes of soil and plant-associated prokaryotes.</title>
        <authorList>
            <person name="Whitman W."/>
        </authorList>
    </citation>
    <scope>NUCLEOTIDE SEQUENCE [LARGE SCALE GENOMIC DNA]</scope>
    <source>
        <strain evidence="1 2">AN3</strain>
    </source>
</reference>
<keyword evidence="2" id="KW-1185">Reference proteome</keyword>